<dbReference type="EMBL" id="JBHSPH010000009">
    <property type="protein sequence ID" value="MFC5864424.1"/>
    <property type="molecule type" value="Genomic_DNA"/>
</dbReference>
<organism evidence="2 3">
    <name type="scientific">Acidicapsa dinghuensis</name>
    <dbReference type="NCBI Taxonomy" id="2218256"/>
    <lineage>
        <taxon>Bacteria</taxon>
        <taxon>Pseudomonadati</taxon>
        <taxon>Acidobacteriota</taxon>
        <taxon>Terriglobia</taxon>
        <taxon>Terriglobales</taxon>
        <taxon>Acidobacteriaceae</taxon>
        <taxon>Acidicapsa</taxon>
    </lineage>
</organism>
<protein>
    <submittedName>
        <fullName evidence="2">Uncharacterized protein</fullName>
    </submittedName>
</protein>
<dbReference type="Proteomes" id="UP001596091">
    <property type="component" value="Unassembled WGS sequence"/>
</dbReference>
<evidence type="ECO:0000313" key="2">
    <source>
        <dbReference type="EMBL" id="MFC5864424.1"/>
    </source>
</evidence>
<keyword evidence="1" id="KW-0732">Signal</keyword>
<dbReference type="RefSeq" id="WP_263342160.1">
    <property type="nucleotide sequence ID" value="NZ_JAGSYH010000009.1"/>
</dbReference>
<comment type="caution">
    <text evidence="2">The sequence shown here is derived from an EMBL/GenBank/DDBJ whole genome shotgun (WGS) entry which is preliminary data.</text>
</comment>
<proteinExistence type="predicted"/>
<gene>
    <name evidence="2" type="ORF">ACFPT7_19110</name>
</gene>
<reference evidence="3" key="1">
    <citation type="journal article" date="2019" name="Int. J. Syst. Evol. Microbiol.">
        <title>The Global Catalogue of Microorganisms (GCM) 10K type strain sequencing project: providing services to taxonomists for standard genome sequencing and annotation.</title>
        <authorList>
            <consortium name="The Broad Institute Genomics Platform"/>
            <consortium name="The Broad Institute Genome Sequencing Center for Infectious Disease"/>
            <person name="Wu L."/>
            <person name="Ma J."/>
        </authorList>
    </citation>
    <scope>NUCLEOTIDE SEQUENCE [LARGE SCALE GENOMIC DNA]</scope>
    <source>
        <strain evidence="3">JCM 4087</strain>
    </source>
</reference>
<evidence type="ECO:0000313" key="3">
    <source>
        <dbReference type="Proteomes" id="UP001596091"/>
    </source>
</evidence>
<accession>A0ABW1EJE1</accession>
<sequence>MLIRSMQLLGAAMLAGCLTAGAQARIDACKKIDAAAVNAAASAWFGAPVTFTVNSAMGTTAGTCDYATQTPKHIEISIYYAPDVNVQMYGLGQNLQPGESLVTGVGDKAVFGLDNNSGNYKSEKLSILKGKAVMVLTMTLDKKLPTVPKEKLADFGTKQLVPKF</sequence>
<dbReference type="PROSITE" id="PS51257">
    <property type="entry name" value="PROKAR_LIPOPROTEIN"/>
    <property type="match status" value="1"/>
</dbReference>
<feature type="signal peptide" evidence="1">
    <location>
        <begin position="1"/>
        <end position="24"/>
    </location>
</feature>
<feature type="chain" id="PRO_5046281389" evidence="1">
    <location>
        <begin position="25"/>
        <end position="164"/>
    </location>
</feature>
<name>A0ABW1EJE1_9BACT</name>
<evidence type="ECO:0000256" key="1">
    <source>
        <dbReference type="SAM" id="SignalP"/>
    </source>
</evidence>
<keyword evidence="3" id="KW-1185">Reference proteome</keyword>